<evidence type="ECO:0000313" key="1">
    <source>
        <dbReference type="EMBL" id="KAJ1146680.1"/>
    </source>
</evidence>
<dbReference type="AlphaFoldDB" id="A0AAV7R5C1"/>
<proteinExistence type="predicted"/>
<dbReference type="EMBL" id="JANPWB010000010">
    <property type="protein sequence ID" value="KAJ1146680.1"/>
    <property type="molecule type" value="Genomic_DNA"/>
</dbReference>
<accession>A0AAV7R5C1</accession>
<sequence>MAALSRQARYEVDDSRGLHLTLQPQAPGSESCMYLPFVNLLYFFLAARVARTVKRGARDVWSRRVSASEVGTLWSLAHAHVTSVTSHAHVLQFLELMLVILRFLATVATRLR</sequence>
<name>A0AAV7R5C1_PLEWA</name>
<keyword evidence="2" id="KW-1185">Reference proteome</keyword>
<gene>
    <name evidence="1" type="ORF">NDU88_012943</name>
</gene>
<organism evidence="1 2">
    <name type="scientific">Pleurodeles waltl</name>
    <name type="common">Iberian ribbed newt</name>
    <dbReference type="NCBI Taxonomy" id="8319"/>
    <lineage>
        <taxon>Eukaryota</taxon>
        <taxon>Metazoa</taxon>
        <taxon>Chordata</taxon>
        <taxon>Craniata</taxon>
        <taxon>Vertebrata</taxon>
        <taxon>Euteleostomi</taxon>
        <taxon>Amphibia</taxon>
        <taxon>Batrachia</taxon>
        <taxon>Caudata</taxon>
        <taxon>Salamandroidea</taxon>
        <taxon>Salamandridae</taxon>
        <taxon>Pleurodelinae</taxon>
        <taxon>Pleurodeles</taxon>
    </lineage>
</organism>
<dbReference type="Proteomes" id="UP001066276">
    <property type="component" value="Chromosome 6"/>
</dbReference>
<comment type="caution">
    <text evidence="1">The sequence shown here is derived from an EMBL/GenBank/DDBJ whole genome shotgun (WGS) entry which is preliminary data.</text>
</comment>
<protein>
    <submittedName>
        <fullName evidence="1">Uncharacterized protein</fullName>
    </submittedName>
</protein>
<reference evidence="1" key="1">
    <citation type="journal article" date="2022" name="bioRxiv">
        <title>Sequencing and chromosome-scale assembly of the giantPleurodeles waltlgenome.</title>
        <authorList>
            <person name="Brown T."/>
            <person name="Elewa A."/>
            <person name="Iarovenko S."/>
            <person name="Subramanian E."/>
            <person name="Araus A.J."/>
            <person name="Petzold A."/>
            <person name="Susuki M."/>
            <person name="Suzuki K.-i.T."/>
            <person name="Hayashi T."/>
            <person name="Toyoda A."/>
            <person name="Oliveira C."/>
            <person name="Osipova E."/>
            <person name="Leigh N.D."/>
            <person name="Simon A."/>
            <person name="Yun M.H."/>
        </authorList>
    </citation>
    <scope>NUCLEOTIDE SEQUENCE</scope>
    <source>
        <strain evidence="1">20211129_DDA</strain>
        <tissue evidence="1">Liver</tissue>
    </source>
</reference>
<evidence type="ECO:0000313" key="2">
    <source>
        <dbReference type="Proteomes" id="UP001066276"/>
    </source>
</evidence>